<evidence type="ECO:0000256" key="4">
    <source>
        <dbReference type="ARBA" id="ARBA00023136"/>
    </source>
</evidence>
<reference evidence="6 9" key="2">
    <citation type="submission" date="2020-01" db="EMBL/GenBank/DDBJ databases">
        <title>Draft genome sequence of Aspergillus udagawae IFM 46972.</title>
        <authorList>
            <person name="Takahashi H."/>
            <person name="Yaguchi T."/>
        </authorList>
    </citation>
    <scope>NUCLEOTIDE SEQUENCE [LARGE SCALE GENOMIC DNA]</scope>
    <source>
        <strain evidence="6 9">IFM 46972</strain>
    </source>
</reference>
<dbReference type="RefSeq" id="XP_043143561.1">
    <property type="nucleotide sequence ID" value="XM_043287626.1"/>
</dbReference>
<dbReference type="GeneID" id="66990139"/>
<evidence type="ECO:0000256" key="2">
    <source>
        <dbReference type="ARBA" id="ARBA00022692"/>
    </source>
</evidence>
<dbReference type="Proteomes" id="UP000036893">
    <property type="component" value="Unassembled WGS sequence"/>
</dbReference>
<keyword evidence="3 5" id="KW-1133">Transmembrane helix</keyword>
<protein>
    <submittedName>
        <fullName evidence="6">Uncharacterized protein C17G6.02c</fullName>
    </submittedName>
</protein>
<keyword evidence="4 5" id="KW-0472">Membrane</keyword>
<keyword evidence="2 5" id="KW-0812">Transmembrane</keyword>
<feature type="transmembrane region" description="Helical" evidence="5">
    <location>
        <begin position="43"/>
        <end position="60"/>
    </location>
</feature>
<dbReference type="GO" id="GO:0000324">
    <property type="term" value="C:fungal-type vacuole"/>
    <property type="evidence" value="ECO:0007669"/>
    <property type="project" value="TreeGrafter"/>
</dbReference>
<feature type="transmembrane region" description="Helical" evidence="5">
    <location>
        <begin position="72"/>
        <end position="96"/>
    </location>
</feature>
<feature type="transmembrane region" description="Helical" evidence="5">
    <location>
        <begin position="191"/>
        <end position="210"/>
    </location>
</feature>
<name>A0A8E0QKU9_9EURO</name>
<evidence type="ECO:0000313" key="6">
    <source>
        <dbReference type="EMBL" id="GFF53779.1"/>
    </source>
</evidence>
<feature type="transmembrane region" description="Helical" evidence="5">
    <location>
        <begin position="230"/>
        <end position="254"/>
    </location>
</feature>
<comment type="subcellular location">
    <subcellularLocation>
        <location evidence="1">Membrane</location>
        <topology evidence="1">Multi-pass membrane protein</topology>
    </subcellularLocation>
</comment>
<evidence type="ECO:0000313" key="8">
    <source>
        <dbReference type="Proteomes" id="UP000036893"/>
    </source>
</evidence>
<dbReference type="PANTHER" id="PTHR31465:SF9">
    <property type="entry name" value="SPHINGOID LONG-CHAIN BASE TRANSPORTER RSB1"/>
    <property type="match status" value="1"/>
</dbReference>
<evidence type="ECO:0000313" key="9">
    <source>
        <dbReference type="Proteomes" id="UP000465221"/>
    </source>
</evidence>
<feature type="transmembrane region" description="Helical" evidence="5">
    <location>
        <begin position="158"/>
        <end position="179"/>
    </location>
</feature>
<feature type="transmembrane region" description="Helical" evidence="5">
    <location>
        <begin position="16"/>
        <end position="36"/>
    </location>
</feature>
<accession>A0A8E0QKU9</accession>
<dbReference type="Pfam" id="PF04479">
    <property type="entry name" value="RTA1"/>
    <property type="match status" value="1"/>
</dbReference>
<evidence type="ECO:0000256" key="1">
    <source>
        <dbReference type="ARBA" id="ARBA00004141"/>
    </source>
</evidence>
<dbReference type="GO" id="GO:0005886">
    <property type="term" value="C:plasma membrane"/>
    <property type="evidence" value="ECO:0007669"/>
    <property type="project" value="TreeGrafter"/>
</dbReference>
<gene>
    <name evidence="7" type="ORF">Aud_002663</name>
    <name evidence="6" type="ORF">IFM46972_09861</name>
</gene>
<dbReference type="PANTHER" id="PTHR31465">
    <property type="entry name" value="PROTEIN RTA1-RELATED"/>
    <property type="match status" value="1"/>
</dbReference>
<reference evidence="7" key="3">
    <citation type="submission" date="2021-01" db="EMBL/GenBank/DDBJ databases">
        <title>Pan-genome distribution and transcriptional activeness of fungal secondary metabolism genes in Aspergillus section Fumigati.</title>
        <authorList>
            <person name="Takahashi H."/>
            <person name="Umemura M."/>
            <person name="Ninomiya A."/>
            <person name="Kusuya Y."/>
            <person name="Urayama S."/>
            <person name="Shimizu M."/>
            <person name="Watanabe A."/>
            <person name="Kamei K."/>
            <person name="Yaguchi T."/>
            <person name="Hagiwara D."/>
        </authorList>
    </citation>
    <scope>NUCLEOTIDE SEQUENCE</scope>
    <source>
        <strain evidence="7">IFM 46973</strain>
    </source>
</reference>
<dbReference type="AlphaFoldDB" id="A0A8E0QKU9"/>
<sequence length="268" mass="29794">MDQNVDMYGYLPSKPAALFGIVFFGTSMVVCILQMAFGPYKHYWMTTLAVVAVGEAIGWGGRLWAHIDPNSWMAFMIQICSLMVSPVFLSAADYVLFCKLIEKTTPRLFPIPSTFFWAGFIICDIISLAIQTVGGIEVSSAQDYEQLSHGGDVMRSGIIFQFSNTIVFVILIVGASLRLRQKKALAPQVKRPVLVALCVSTVMVLLRNGYRIVELSDGWKGHLMRTERYLIGLDMVPMAIGVGVFVIFPPSFFLHEGKKLSSSMEMLE</sequence>
<evidence type="ECO:0000256" key="5">
    <source>
        <dbReference type="SAM" id="Phobius"/>
    </source>
</evidence>
<dbReference type="EMBL" id="BBXM02000002">
    <property type="protein sequence ID" value="GIC86295.1"/>
    <property type="molecule type" value="Genomic_DNA"/>
</dbReference>
<proteinExistence type="predicted"/>
<evidence type="ECO:0000313" key="7">
    <source>
        <dbReference type="EMBL" id="GIC86295.1"/>
    </source>
</evidence>
<comment type="caution">
    <text evidence="7">The sequence shown here is derived from an EMBL/GenBank/DDBJ whole genome shotgun (WGS) entry which is preliminary data.</text>
</comment>
<feature type="transmembrane region" description="Helical" evidence="5">
    <location>
        <begin position="108"/>
        <end position="130"/>
    </location>
</feature>
<evidence type="ECO:0000256" key="3">
    <source>
        <dbReference type="ARBA" id="ARBA00022989"/>
    </source>
</evidence>
<dbReference type="Proteomes" id="UP000465221">
    <property type="component" value="Unassembled WGS sequence"/>
</dbReference>
<organism evidence="7 8">
    <name type="scientific">Aspergillus udagawae</name>
    <dbReference type="NCBI Taxonomy" id="91492"/>
    <lineage>
        <taxon>Eukaryota</taxon>
        <taxon>Fungi</taxon>
        <taxon>Dikarya</taxon>
        <taxon>Ascomycota</taxon>
        <taxon>Pezizomycotina</taxon>
        <taxon>Eurotiomycetes</taxon>
        <taxon>Eurotiomycetidae</taxon>
        <taxon>Eurotiales</taxon>
        <taxon>Aspergillaceae</taxon>
        <taxon>Aspergillus</taxon>
        <taxon>Aspergillus subgen. Fumigati</taxon>
    </lineage>
</organism>
<reference evidence="7" key="1">
    <citation type="journal article" date="2015" name="Genome Announc.">
        <title>Draft Genome Sequence of the Pathogenic Filamentous Fungus Aspergillus udagawae Strain IFM 46973T.</title>
        <authorList>
            <person name="Kusuya Y."/>
            <person name="Takahashi-Nakaguchi A."/>
            <person name="Takahashi H."/>
            <person name="Yaguchi T."/>
        </authorList>
    </citation>
    <scope>NUCLEOTIDE SEQUENCE</scope>
    <source>
        <strain evidence="7">IFM 46973</strain>
    </source>
</reference>
<dbReference type="EMBL" id="BLKC01000107">
    <property type="protein sequence ID" value="GFF53779.1"/>
    <property type="molecule type" value="Genomic_DNA"/>
</dbReference>
<dbReference type="InterPro" id="IPR007568">
    <property type="entry name" value="RTA1"/>
</dbReference>